<organism evidence="1 2">
    <name type="scientific">Janthinobacterium svalbardensis</name>
    <dbReference type="NCBI Taxonomy" id="368607"/>
    <lineage>
        <taxon>Bacteria</taxon>
        <taxon>Pseudomonadati</taxon>
        <taxon>Pseudomonadota</taxon>
        <taxon>Betaproteobacteria</taxon>
        <taxon>Burkholderiales</taxon>
        <taxon>Oxalobacteraceae</taxon>
        <taxon>Janthinobacterium</taxon>
    </lineage>
</organism>
<evidence type="ECO:0000313" key="1">
    <source>
        <dbReference type="EMBL" id="ATD62493.1"/>
    </source>
</evidence>
<dbReference type="KEGG" id="jsv:CNX70_21845"/>
<dbReference type="EMBL" id="CP023422">
    <property type="protein sequence ID" value="ATD62493.1"/>
    <property type="molecule type" value="Genomic_DNA"/>
</dbReference>
<dbReference type="RefSeq" id="WP_096237051.1">
    <property type="nucleotide sequence ID" value="NZ_CP023422.1"/>
</dbReference>
<sequence length="284" mass="31048">MTNLRIIYDNAADRAVLTASSQAGALGPANLQRERKSAVLRATGTAQTITATWPTQESIACVALIFTNMTRSARMRVRCYAQPGDAAPVFDTGSIFPCPAAVHGSYPWGVLPLGWNAYKWGGVSTWARGGGADGVAWFAPVRVRQLVIEVSAPQSPEGYLEISRLVAGNYWSPEHNAEYGAQLQLQDASEDYRTGAGDLKTQIRPTSDKLSINLAHLTPTDRARFMRILRENGKDRAMLFSLFPENPDPLLEQDHMLYGKASNIDAVATPYFETYSAPLQIEGI</sequence>
<evidence type="ECO:0000313" key="2">
    <source>
        <dbReference type="Proteomes" id="UP000218437"/>
    </source>
</evidence>
<reference evidence="1 2" key="1">
    <citation type="submission" date="2017-09" db="EMBL/GenBank/DDBJ databases">
        <title>Complete genome sequence of Janthinobacterium svalbardensis PAMC 27463.</title>
        <authorList>
            <person name="Cho Y.-J."/>
            <person name="Cho A."/>
            <person name="Kim O.-S."/>
            <person name="Lee J.-I."/>
        </authorList>
    </citation>
    <scope>NUCLEOTIDE SEQUENCE [LARGE SCALE GENOMIC DNA]</scope>
    <source>
        <strain evidence="1 2">PAMC 27463</strain>
    </source>
</reference>
<name>A0A290X050_9BURK</name>
<dbReference type="Proteomes" id="UP000218437">
    <property type="component" value="Chromosome"/>
</dbReference>
<keyword evidence="2" id="KW-1185">Reference proteome</keyword>
<proteinExistence type="predicted"/>
<dbReference type="AlphaFoldDB" id="A0A290X050"/>
<protein>
    <submittedName>
        <fullName evidence="1">Uncharacterized protein</fullName>
    </submittedName>
</protein>
<accession>A0A290X050</accession>
<gene>
    <name evidence="1" type="ORF">CNX70_21845</name>
</gene>